<dbReference type="EMBL" id="CM042888">
    <property type="protein sequence ID" value="KAI4326325.1"/>
    <property type="molecule type" value="Genomic_DNA"/>
</dbReference>
<organism evidence="1 2">
    <name type="scientific">Melastoma candidum</name>
    <dbReference type="NCBI Taxonomy" id="119954"/>
    <lineage>
        <taxon>Eukaryota</taxon>
        <taxon>Viridiplantae</taxon>
        <taxon>Streptophyta</taxon>
        <taxon>Embryophyta</taxon>
        <taxon>Tracheophyta</taxon>
        <taxon>Spermatophyta</taxon>
        <taxon>Magnoliopsida</taxon>
        <taxon>eudicotyledons</taxon>
        <taxon>Gunneridae</taxon>
        <taxon>Pentapetalae</taxon>
        <taxon>rosids</taxon>
        <taxon>malvids</taxon>
        <taxon>Myrtales</taxon>
        <taxon>Melastomataceae</taxon>
        <taxon>Melastomatoideae</taxon>
        <taxon>Melastomateae</taxon>
        <taxon>Melastoma</taxon>
    </lineage>
</organism>
<keyword evidence="2" id="KW-1185">Reference proteome</keyword>
<accession>A0ACB9MQY7</accession>
<evidence type="ECO:0000313" key="2">
    <source>
        <dbReference type="Proteomes" id="UP001057402"/>
    </source>
</evidence>
<gene>
    <name evidence="1" type="ORF">MLD38_031651</name>
</gene>
<evidence type="ECO:0000313" key="1">
    <source>
        <dbReference type="EMBL" id="KAI4326325.1"/>
    </source>
</evidence>
<name>A0ACB9MQY7_9MYRT</name>
<comment type="caution">
    <text evidence="1">The sequence shown here is derived from an EMBL/GenBank/DDBJ whole genome shotgun (WGS) entry which is preliminary data.</text>
</comment>
<dbReference type="Proteomes" id="UP001057402">
    <property type="component" value="Chromosome 9"/>
</dbReference>
<sequence>MGTAPPAAEWEGEVEVEVENPFSRLSDDVILNILFKLEEDPRHWSRIACVSTKFSSLVRNFCWKSLCLRNLPPSLFPIPPSPSAWSSLHKLSVCCPGLLHSGLLLDNSDFGLLRDLGPDPHPPSSSGTSPADDHDRPLDVDIPHDSSSDHGWTLFDDLYHDTVYSNCEDSAPTDGCANVRSREEEGEGVDSGVVRVGKEAGSCKRRKVFRSMRSHMASGARNLCREQGNKLLASRFRGDCLYICDWPGCVHIGDKRNYMLFRGVFKNFKRSGVWRTINDRNRSKINLQCAFCSCNQTWDLHSAFCLRRGFGYHDDGEPVVRAYVCENGHISGAWTDLPLYA</sequence>
<proteinExistence type="predicted"/>
<protein>
    <submittedName>
        <fullName evidence="1">Uncharacterized protein</fullName>
    </submittedName>
</protein>
<reference evidence="2" key="1">
    <citation type="journal article" date="2023" name="Front. Plant Sci.">
        <title>Chromosomal-level genome assembly of Melastoma candidum provides insights into trichome evolution.</title>
        <authorList>
            <person name="Zhong Y."/>
            <person name="Wu W."/>
            <person name="Sun C."/>
            <person name="Zou P."/>
            <person name="Liu Y."/>
            <person name="Dai S."/>
            <person name="Zhou R."/>
        </authorList>
    </citation>
    <scope>NUCLEOTIDE SEQUENCE [LARGE SCALE GENOMIC DNA]</scope>
</reference>